<feature type="transmembrane region" description="Helical" evidence="1">
    <location>
        <begin position="140"/>
        <end position="159"/>
    </location>
</feature>
<feature type="transmembrane region" description="Helical" evidence="1">
    <location>
        <begin position="180"/>
        <end position="197"/>
    </location>
</feature>
<evidence type="ECO:0000313" key="3">
    <source>
        <dbReference type="EMBL" id="AWH86491.1"/>
    </source>
</evidence>
<feature type="transmembrane region" description="Helical" evidence="1">
    <location>
        <begin position="271"/>
        <end position="290"/>
    </location>
</feature>
<keyword evidence="1" id="KW-0812">Transmembrane</keyword>
<dbReference type="OrthoDB" id="2806188at2"/>
<keyword evidence="3" id="KW-0378">Hydrolase</keyword>
<keyword evidence="3" id="KW-0482">Metalloprotease</keyword>
<dbReference type="GO" id="GO:0008237">
    <property type="term" value="F:metallopeptidase activity"/>
    <property type="evidence" value="ECO:0007669"/>
    <property type="project" value="UniProtKB-KW"/>
</dbReference>
<dbReference type="RefSeq" id="WP_108779214.1">
    <property type="nucleotide sequence ID" value="NZ_CP029186.1"/>
</dbReference>
<evidence type="ECO:0000259" key="2">
    <source>
        <dbReference type="Pfam" id="PF02517"/>
    </source>
</evidence>
<keyword evidence="1" id="KW-0472">Membrane</keyword>
<proteinExistence type="predicted"/>
<evidence type="ECO:0000313" key="4">
    <source>
        <dbReference type="Proteomes" id="UP000244929"/>
    </source>
</evidence>
<dbReference type="Pfam" id="PF02517">
    <property type="entry name" value="Rce1-like"/>
    <property type="match status" value="1"/>
</dbReference>
<keyword evidence="1" id="KW-1133">Transmembrane helix</keyword>
<dbReference type="Proteomes" id="UP000244929">
    <property type="component" value="Chromosome"/>
</dbReference>
<dbReference type="AlphaFoldDB" id="A0A2S1R1S2"/>
<protein>
    <submittedName>
        <fullName evidence="3">CPBP family intramembrane metalloprotease domain-containing protein</fullName>
    </submittedName>
</protein>
<dbReference type="GO" id="GO:0080120">
    <property type="term" value="P:CAAX-box protein maturation"/>
    <property type="evidence" value="ECO:0007669"/>
    <property type="project" value="UniProtKB-ARBA"/>
</dbReference>
<evidence type="ECO:0000256" key="1">
    <source>
        <dbReference type="SAM" id="Phobius"/>
    </source>
</evidence>
<dbReference type="GO" id="GO:0004175">
    <property type="term" value="F:endopeptidase activity"/>
    <property type="evidence" value="ECO:0007669"/>
    <property type="project" value="UniProtKB-ARBA"/>
</dbReference>
<gene>
    <name evidence="3" type="ORF">HYN59_15850</name>
</gene>
<name>A0A2S1R1S2_9FLAO</name>
<dbReference type="GO" id="GO:0006508">
    <property type="term" value="P:proteolysis"/>
    <property type="evidence" value="ECO:0007669"/>
    <property type="project" value="UniProtKB-KW"/>
</dbReference>
<reference evidence="3 4" key="1">
    <citation type="submission" date="2018-04" db="EMBL/GenBank/DDBJ databases">
        <title>Genome sequencing of Flavobacterium sp. HYN0059.</title>
        <authorList>
            <person name="Yi H."/>
            <person name="Baek C."/>
        </authorList>
    </citation>
    <scope>NUCLEOTIDE SEQUENCE [LARGE SCALE GENOMIC DNA]</scope>
    <source>
        <strain evidence="3 4">HYN0059</strain>
    </source>
</reference>
<sequence>MFIAQAFKPENKFWKYLLGSVIVIGASFVGQIPWIIAIALEKLKSGRPMPVDEAAIMRFLDLNLTLFFVLLSFAVAMVALIVVVRKMHHQKFKEIVTSRPQVDWKRILSSFAIWGIFSAGMIVLAYYSEPDKYILQFDPVKFAILAVIAIVMIPIQTSVEELVFRGYLMQGFGLLAKNRWFPLVMTSVIFGGMHIFNPEVAKMGYIVSIYYIGTGLVLGIMTLMDEGTELALGFHAANNLTAALLVTADWTAFQTYSIFKDVSEPTAGFDIVLPVLVIYPLLLLLFSYMYKWTGWREKLTGKLYPLKQTPITEIVQSHEL</sequence>
<dbReference type="InterPro" id="IPR003675">
    <property type="entry name" value="Rce1/LyrA-like_dom"/>
</dbReference>
<accession>A0A2S1R1S2</accession>
<organism evidence="3 4">
    <name type="scientific">Flavobacterium album</name>
    <dbReference type="NCBI Taxonomy" id="2175091"/>
    <lineage>
        <taxon>Bacteria</taxon>
        <taxon>Pseudomonadati</taxon>
        <taxon>Bacteroidota</taxon>
        <taxon>Flavobacteriia</taxon>
        <taxon>Flavobacteriales</taxon>
        <taxon>Flavobacteriaceae</taxon>
        <taxon>Flavobacterium</taxon>
    </lineage>
</organism>
<feature type="transmembrane region" description="Helical" evidence="1">
    <location>
        <begin position="16"/>
        <end position="40"/>
    </location>
</feature>
<dbReference type="KEGG" id="falb:HYN59_15850"/>
<keyword evidence="4" id="KW-1185">Reference proteome</keyword>
<feature type="transmembrane region" description="Helical" evidence="1">
    <location>
        <begin position="203"/>
        <end position="224"/>
    </location>
</feature>
<feature type="transmembrane region" description="Helical" evidence="1">
    <location>
        <begin position="236"/>
        <end position="259"/>
    </location>
</feature>
<feature type="domain" description="CAAX prenyl protease 2/Lysostaphin resistance protein A-like" evidence="2">
    <location>
        <begin position="143"/>
        <end position="240"/>
    </location>
</feature>
<keyword evidence="3" id="KW-0645">Protease</keyword>
<feature type="transmembrane region" description="Helical" evidence="1">
    <location>
        <begin position="107"/>
        <end position="128"/>
    </location>
</feature>
<dbReference type="EMBL" id="CP029186">
    <property type="protein sequence ID" value="AWH86491.1"/>
    <property type="molecule type" value="Genomic_DNA"/>
</dbReference>
<feature type="transmembrane region" description="Helical" evidence="1">
    <location>
        <begin position="60"/>
        <end position="84"/>
    </location>
</feature>